<protein>
    <recommendedName>
        <fullName evidence="3">Alpha-L-arabinofuranosidase</fullName>
    </recommendedName>
</protein>
<dbReference type="Proteomes" id="UP000451233">
    <property type="component" value="Unassembled WGS sequence"/>
</dbReference>
<evidence type="ECO:0000313" key="2">
    <source>
        <dbReference type="Proteomes" id="UP000451233"/>
    </source>
</evidence>
<dbReference type="EMBL" id="WVHS01000001">
    <property type="protein sequence ID" value="MXV13781.1"/>
    <property type="molecule type" value="Genomic_DNA"/>
</dbReference>
<proteinExistence type="predicted"/>
<gene>
    <name evidence="1" type="ORF">GS398_00565</name>
</gene>
<dbReference type="InterPro" id="IPR017853">
    <property type="entry name" value="GH"/>
</dbReference>
<evidence type="ECO:0008006" key="3">
    <source>
        <dbReference type="Google" id="ProtNLM"/>
    </source>
</evidence>
<dbReference type="PANTHER" id="PTHR43576">
    <property type="entry name" value="ALPHA-L-ARABINOFURANOSIDASE C-RELATED"/>
    <property type="match status" value="1"/>
</dbReference>
<reference evidence="1 2" key="1">
    <citation type="submission" date="2019-11" db="EMBL/GenBank/DDBJ databases">
        <title>Pedobacter sp. HMF7056 Genome sequencing and assembly.</title>
        <authorList>
            <person name="Kang H."/>
            <person name="Kim H."/>
            <person name="Joh K."/>
        </authorList>
    </citation>
    <scope>NUCLEOTIDE SEQUENCE [LARGE SCALE GENOMIC DNA]</scope>
    <source>
        <strain evidence="1 2">HMF7056</strain>
    </source>
</reference>
<accession>A0A7K1XS08</accession>
<sequence length="424" mass="48433">MGFNIVYCYEGDKAWDSGSGKVGEEMRRLNVGQYRYPGGTVVTKYHWERPTGQGWKDTWDPSFDASKNTGPSTFMDIDEYLELVKKHKTDALVGINMGSGMKYNRVQDGVDEAIRLMKHCISKGVKVKYYYLDNEPYQPDANFTYTPEQYADMVNIYVPAMKKIDPGIKIIVNTQPRTDAYIRPLLKKAGKNIDYVDVHMYWKWRNATFANWTSEPAMTHQGKGSYEQQRGIWEKVFAEEGFSNIRLVVLEWNIGPSPVDAAPTHAEAALMVSEQFTQYIRSGLFMSCFWPLSWPQSDWTARGLYPSQKTYEPLEMYRMFSSFSSVLGQSQVADSHTGTRLTTLSVRSNDGKTVWIYLINKHQETERVIADLKIEGMTVNQVAAVWGFDRTGRELGRELLLPGKKGSGFQINVPKNAFVKLTIR</sequence>
<dbReference type="Gene3D" id="3.20.20.80">
    <property type="entry name" value="Glycosidases"/>
    <property type="match status" value="1"/>
</dbReference>
<evidence type="ECO:0000313" key="1">
    <source>
        <dbReference type="EMBL" id="MXV13781.1"/>
    </source>
</evidence>
<dbReference type="SUPFAM" id="SSF51445">
    <property type="entry name" value="(Trans)glycosidases"/>
    <property type="match status" value="1"/>
</dbReference>
<organism evidence="1 2">
    <name type="scientific">Hufsiella ginkgonis</name>
    <dbReference type="NCBI Taxonomy" id="2695274"/>
    <lineage>
        <taxon>Bacteria</taxon>
        <taxon>Pseudomonadati</taxon>
        <taxon>Bacteroidota</taxon>
        <taxon>Sphingobacteriia</taxon>
        <taxon>Sphingobacteriales</taxon>
        <taxon>Sphingobacteriaceae</taxon>
        <taxon>Hufsiella</taxon>
    </lineage>
</organism>
<name>A0A7K1XS08_9SPHI</name>
<dbReference type="GO" id="GO:0000272">
    <property type="term" value="P:polysaccharide catabolic process"/>
    <property type="evidence" value="ECO:0007669"/>
    <property type="project" value="TreeGrafter"/>
</dbReference>
<dbReference type="RefSeq" id="WP_160904810.1">
    <property type="nucleotide sequence ID" value="NZ_WVHS01000001.1"/>
</dbReference>
<comment type="caution">
    <text evidence="1">The sequence shown here is derived from an EMBL/GenBank/DDBJ whole genome shotgun (WGS) entry which is preliminary data.</text>
</comment>
<dbReference type="AlphaFoldDB" id="A0A7K1XS08"/>
<keyword evidence="2" id="KW-1185">Reference proteome</keyword>